<name>A0A6A5YJ88_9PLEO</name>
<keyword evidence="3" id="KW-0687">Ribonucleoprotein</keyword>
<dbReference type="GO" id="GO:0003735">
    <property type="term" value="F:structural constituent of ribosome"/>
    <property type="evidence" value="ECO:0007669"/>
    <property type="project" value="InterPro"/>
</dbReference>
<dbReference type="OrthoDB" id="361870at2759"/>
<dbReference type="Pfam" id="PF00830">
    <property type="entry name" value="Ribosomal_L28"/>
    <property type="match status" value="1"/>
</dbReference>
<evidence type="ECO:0000256" key="4">
    <source>
        <dbReference type="ARBA" id="ARBA00035269"/>
    </source>
</evidence>
<evidence type="ECO:0000256" key="5">
    <source>
        <dbReference type="ARBA" id="ARBA00037226"/>
    </source>
</evidence>
<evidence type="ECO:0000256" key="3">
    <source>
        <dbReference type="ARBA" id="ARBA00023274"/>
    </source>
</evidence>
<evidence type="ECO:0000256" key="1">
    <source>
        <dbReference type="ARBA" id="ARBA00008760"/>
    </source>
</evidence>
<keyword evidence="8" id="KW-1185">Reference proteome</keyword>
<dbReference type="PANTHER" id="PTHR13528:SF2">
    <property type="entry name" value="LARGE RIBOSOMAL SUBUNIT PROTEIN BL28M"/>
    <property type="match status" value="1"/>
</dbReference>
<protein>
    <recommendedName>
        <fullName evidence="4">Large ribosomal subunit protein bL28m</fullName>
    </recommendedName>
</protein>
<evidence type="ECO:0000313" key="8">
    <source>
        <dbReference type="Proteomes" id="UP000799770"/>
    </source>
</evidence>
<dbReference type="InterPro" id="IPR037147">
    <property type="entry name" value="Ribosomal_bL28_sf"/>
</dbReference>
<dbReference type="InterPro" id="IPR034704">
    <property type="entry name" value="Ribosomal_bL28/bL31-like_sf"/>
</dbReference>
<dbReference type="FunFam" id="2.30.170.40:FF:000003">
    <property type="entry name" value="54S ribosomal protein L24"/>
    <property type="match status" value="1"/>
</dbReference>
<evidence type="ECO:0000313" key="7">
    <source>
        <dbReference type="EMBL" id="KAF2107319.1"/>
    </source>
</evidence>
<dbReference type="PANTHER" id="PTHR13528">
    <property type="entry name" value="39S RIBOSOMAL PROTEIN L28, MITOCHONDRIAL"/>
    <property type="match status" value="1"/>
</dbReference>
<dbReference type="InterPro" id="IPR026569">
    <property type="entry name" value="Ribosomal_bL28"/>
</dbReference>
<comment type="similarity">
    <text evidence="1">Belongs to the bacterial ribosomal protein bL28 family.</text>
</comment>
<dbReference type="GO" id="GO:0005762">
    <property type="term" value="C:mitochondrial large ribosomal subunit"/>
    <property type="evidence" value="ECO:0007669"/>
    <property type="project" value="TreeGrafter"/>
</dbReference>
<sequence>MPLNLQLLSSNRLFLSLPVRSAQTCLQAFSTTPPFRKDIGSHLPKHVIPENAPIPPYPYEHTPKRRLFKQAKRGLYGEQVIQFGNNVSPDSKTKTRRYWMPNVLSKSLYSVVLNKKIKLRVTSKVLSTMDREGGLDEYLLKESEKRAKELGPVGWNLRWLLMQQPSVITKCRAQAKELGIPQEKIDEQWPVTPESRKNRAQRAQQLEDELAELEQQSEQQEVDFEQEKEERRIQRVGNRYWKKGWAASLEEGVQLALERSDLRRSKREQSRANYEKYLEEVEEAGGIDAWKAARAAEIEQAGGKEAWLAAKKEAGRQKWLQSQSEA</sequence>
<feature type="coiled-coil region" evidence="6">
    <location>
        <begin position="196"/>
        <end position="230"/>
    </location>
</feature>
<comment type="function">
    <text evidence="5">Component of the mitochondrial ribosome (mitoribosome), a dedicated translation machinery responsible for the synthesis of mitochondrial genome-encoded proteins, including at least some of the essential transmembrane subunits of the mitochondrial respiratory chain. The mitoribosomes are attached to the mitochondrial inner membrane and translation products are cotranslationally integrated into the membrane.</text>
</comment>
<dbReference type="SUPFAM" id="SSF143800">
    <property type="entry name" value="L28p-like"/>
    <property type="match status" value="1"/>
</dbReference>
<dbReference type="Proteomes" id="UP000799770">
    <property type="component" value="Unassembled WGS sequence"/>
</dbReference>
<keyword evidence="6" id="KW-0175">Coiled coil</keyword>
<keyword evidence="2" id="KW-0689">Ribosomal protein</keyword>
<proteinExistence type="inferred from homology"/>
<dbReference type="Gene3D" id="2.30.170.40">
    <property type="entry name" value="Ribosomal protein L28/L24"/>
    <property type="match status" value="1"/>
</dbReference>
<reference evidence="7" key="1">
    <citation type="journal article" date="2020" name="Stud. Mycol.">
        <title>101 Dothideomycetes genomes: a test case for predicting lifestyles and emergence of pathogens.</title>
        <authorList>
            <person name="Haridas S."/>
            <person name="Albert R."/>
            <person name="Binder M."/>
            <person name="Bloem J."/>
            <person name="Labutti K."/>
            <person name="Salamov A."/>
            <person name="Andreopoulos B."/>
            <person name="Baker S."/>
            <person name="Barry K."/>
            <person name="Bills G."/>
            <person name="Bluhm B."/>
            <person name="Cannon C."/>
            <person name="Castanera R."/>
            <person name="Culley D."/>
            <person name="Daum C."/>
            <person name="Ezra D."/>
            <person name="Gonzalez J."/>
            <person name="Henrissat B."/>
            <person name="Kuo A."/>
            <person name="Liang C."/>
            <person name="Lipzen A."/>
            <person name="Lutzoni F."/>
            <person name="Magnuson J."/>
            <person name="Mondo S."/>
            <person name="Nolan M."/>
            <person name="Ohm R."/>
            <person name="Pangilinan J."/>
            <person name="Park H.-J."/>
            <person name="Ramirez L."/>
            <person name="Alfaro M."/>
            <person name="Sun H."/>
            <person name="Tritt A."/>
            <person name="Yoshinaga Y."/>
            <person name="Zwiers L.-H."/>
            <person name="Turgeon B."/>
            <person name="Goodwin S."/>
            <person name="Spatafora J."/>
            <person name="Crous P."/>
            <person name="Grigoriev I."/>
        </authorList>
    </citation>
    <scope>NUCLEOTIDE SEQUENCE</scope>
    <source>
        <strain evidence="7">CBS 627.86</strain>
    </source>
</reference>
<evidence type="ECO:0000256" key="2">
    <source>
        <dbReference type="ARBA" id="ARBA00022980"/>
    </source>
</evidence>
<dbReference type="AlphaFoldDB" id="A0A6A5YJ88"/>
<gene>
    <name evidence="7" type="ORF">BDV96DRAFT_589563</name>
</gene>
<accession>A0A6A5YJ88</accession>
<organism evidence="7 8">
    <name type="scientific">Lophiotrema nucula</name>
    <dbReference type="NCBI Taxonomy" id="690887"/>
    <lineage>
        <taxon>Eukaryota</taxon>
        <taxon>Fungi</taxon>
        <taxon>Dikarya</taxon>
        <taxon>Ascomycota</taxon>
        <taxon>Pezizomycotina</taxon>
        <taxon>Dothideomycetes</taxon>
        <taxon>Pleosporomycetidae</taxon>
        <taxon>Pleosporales</taxon>
        <taxon>Lophiotremataceae</taxon>
        <taxon>Lophiotrema</taxon>
    </lineage>
</organism>
<dbReference type="EMBL" id="ML977355">
    <property type="protein sequence ID" value="KAF2107319.1"/>
    <property type="molecule type" value="Genomic_DNA"/>
</dbReference>
<evidence type="ECO:0000256" key="6">
    <source>
        <dbReference type="SAM" id="Coils"/>
    </source>
</evidence>